<keyword evidence="2" id="KW-1133">Transmembrane helix</keyword>
<dbReference type="EMBL" id="MFBJ01000006">
    <property type="protein sequence ID" value="OGD97390.1"/>
    <property type="molecule type" value="Genomic_DNA"/>
</dbReference>
<feature type="transmembrane region" description="Helical" evidence="2">
    <location>
        <begin position="480"/>
        <end position="501"/>
    </location>
</feature>
<name>A0A1F5GZP0_9BACT</name>
<keyword evidence="2" id="KW-0472">Membrane</keyword>
<feature type="transmembrane region" description="Helical" evidence="2">
    <location>
        <begin position="103"/>
        <end position="121"/>
    </location>
</feature>
<keyword evidence="2" id="KW-0812">Transmembrane</keyword>
<feature type="transmembrane region" description="Helical" evidence="2">
    <location>
        <begin position="174"/>
        <end position="193"/>
    </location>
</feature>
<dbReference type="InterPro" id="IPR051533">
    <property type="entry name" value="WaaL-like"/>
</dbReference>
<gene>
    <name evidence="3" type="ORF">A3F02_01615</name>
</gene>
<dbReference type="InterPro" id="IPR011990">
    <property type="entry name" value="TPR-like_helical_dom_sf"/>
</dbReference>
<reference evidence="3 4" key="1">
    <citation type="journal article" date="2016" name="Nat. Commun.">
        <title>Thousands of microbial genomes shed light on interconnected biogeochemical processes in an aquifer system.</title>
        <authorList>
            <person name="Anantharaman K."/>
            <person name="Brown C.T."/>
            <person name="Hug L.A."/>
            <person name="Sharon I."/>
            <person name="Castelle C.J."/>
            <person name="Probst A.J."/>
            <person name="Thomas B.C."/>
            <person name="Singh A."/>
            <person name="Wilkins M.J."/>
            <person name="Karaoz U."/>
            <person name="Brodie E.L."/>
            <person name="Williams K.H."/>
            <person name="Hubbard S.S."/>
            <person name="Banfield J.F."/>
        </authorList>
    </citation>
    <scope>NUCLEOTIDE SEQUENCE [LARGE SCALE GENOMIC DNA]</scope>
</reference>
<feature type="transmembrane region" description="Helical" evidence="2">
    <location>
        <begin position="41"/>
        <end position="60"/>
    </location>
</feature>
<accession>A0A1F5GZP0</accession>
<evidence type="ECO:0000313" key="4">
    <source>
        <dbReference type="Proteomes" id="UP000176666"/>
    </source>
</evidence>
<feature type="transmembrane region" description="Helical" evidence="2">
    <location>
        <begin position="392"/>
        <end position="410"/>
    </location>
</feature>
<feature type="transmembrane region" description="Helical" evidence="2">
    <location>
        <begin position="358"/>
        <end position="380"/>
    </location>
</feature>
<dbReference type="AlphaFoldDB" id="A0A1F5GZP0"/>
<dbReference type="Gene3D" id="1.25.40.10">
    <property type="entry name" value="Tetratricopeptide repeat domain"/>
    <property type="match status" value="1"/>
</dbReference>
<comment type="caution">
    <text evidence="3">The sequence shown here is derived from an EMBL/GenBank/DDBJ whole genome shotgun (WGS) entry which is preliminary data.</text>
</comment>
<dbReference type="PANTHER" id="PTHR37422">
    <property type="entry name" value="TEICHURONIC ACID BIOSYNTHESIS PROTEIN TUAE"/>
    <property type="match status" value="1"/>
</dbReference>
<proteinExistence type="predicted"/>
<protein>
    <submittedName>
        <fullName evidence="3">Uncharacterized protein</fullName>
    </submittedName>
</protein>
<evidence type="ECO:0000256" key="1">
    <source>
        <dbReference type="SAM" id="MobiDB-lite"/>
    </source>
</evidence>
<feature type="transmembrane region" description="Helical" evidence="2">
    <location>
        <begin position="251"/>
        <end position="280"/>
    </location>
</feature>
<feature type="transmembrane region" description="Helical" evidence="2">
    <location>
        <begin position="133"/>
        <end position="154"/>
    </location>
</feature>
<dbReference type="Proteomes" id="UP000176666">
    <property type="component" value="Unassembled WGS sequence"/>
</dbReference>
<sequence>MKEDFIKFAPKIIFGLIIIAAFGLPLFFLPTTSEFFEFNKFGALLAITVIGYLVWTGRMVLEDKTAFTRTPLDIPILVFVAVNFIAAISGIDQYISITGSSGALWPAFLPVATVAAFYFLAVSNLKTKKEAWAIIWALILGTAIASAVAVMSYFGLYLPFDFARTRSFNTVGVINNLALMQIIVIPLTLYFGVFENNKNSRILASVAALVISLSFVLINITALYISIAIVLIFLSYGLLKVKLDKSQRGTLAMLSVIIALFLVLRFVPQVAGGTLFMWILDKDTSLSQNQQIETPIEKTVPRNAAWEIAASALGKRPLFGTGPATYSFVYLQLKPRIINTTDNWTFRFNRSSSEISEIIATMGIVGLLAFLVLAVAILRYIWALAFKSKNKLIYLPLCAVVFGYLVSMLLTVSTTSTFGLFIIVLVLLAVFAKAHNEPLIWDVIIEVAALKSKFAWFPLGTNESDPIKTAKGTKGTKSQVMPYLILLIVVVAGALAMYFQIKAYRAEYFFRQSLLASRSNDGNRTVAFLQKALTINPNVDTYHRMLAQTSLNAAINLNARGNLSEQERQLLSQLAQVAIDQGKIASGYQILPLRVPGISAANVINWEVLSSAYQALIGSFGGADVHAVNTLSKAIELDPENPLLHDRLGQLYQRLNKLDLAQRKFEDSVIVRATYGPGRYRLAKILIEREGDVPRIVNELSLAKQLLETNDPAIEDIDKQLDIYNKKLKELQEKSIQNNQQQTTPPTASPSPSPSPTPTPSPSPSPSIFTKETPL</sequence>
<evidence type="ECO:0000256" key="2">
    <source>
        <dbReference type="SAM" id="Phobius"/>
    </source>
</evidence>
<feature type="transmembrane region" description="Helical" evidence="2">
    <location>
        <begin position="223"/>
        <end position="239"/>
    </location>
</feature>
<dbReference type="SUPFAM" id="SSF48452">
    <property type="entry name" value="TPR-like"/>
    <property type="match status" value="1"/>
</dbReference>
<dbReference type="PANTHER" id="PTHR37422:SF23">
    <property type="entry name" value="TEICHURONIC ACID BIOSYNTHESIS PROTEIN TUAE"/>
    <property type="match status" value="1"/>
</dbReference>
<feature type="transmembrane region" description="Helical" evidence="2">
    <location>
        <begin position="416"/>
        <end position="432"/>
    </location>
</feature>
<evidence type="ECO:0000313" key="3">
    <source>
        <dbReference type="EMBL" id="OGD97390.1"/>
    </source>
</evidence>
<feature type="transmembrane region" description="Helical" evidence="2">
    <location>
        <begin position="72"/>
        <end position="91"/>
    </location>
</feature>
<feature type="compositionally biased region" description="Pro residues" evidence="1">
    <location>
        <begin position="747"/>
        <end position="765"/>
    </location>
</feature>
<feature type="region of interest" description="Disordered" evidence="1">
    <location>
        <begin position="732"/>
        <end position="775"/>
    </location>
</feature>
<feature type="transmembrane region" description="Helical" evidence="2">
    <location>
        <begin position="200"/>
        <end position="217"/>
    </location>
</feature>
<organism evidence="3 4">
    <name type="scientific">Candidatus Curtissbacteria bacterium RIFCSPHIGHO2_12_FULL_38_9b</name>
    <dbReference type="NCBI Taxonomy" id="1797720"/>
    <lineage>
        <taxon>Bacteria</taxon>
        <taxon>Candidatus Curtissiibacteriota</taxon>
    </lineage>
</organism>
<feature type="transmembrane region" description="Helical" evidence="2">
    <location>
        <begin position="12"/>
        <end position="29"/>
    </location>
</feature>